<dbReference type="SUPFAM" id="SSF52980">
    <property type="entry name" value="Restriction endonuclease-like"/>
    <property type="match status" value="1"/>
</dbReference>
<sequence length="197" mass="22511">MTITNLNQLDLNASYSYADYLKWQFEERIELIRGKIFKMSPAPATKHQQYVGEIFRQISNHVHRSSCKAFVAPFDVRLTPIHKAESDKIYTVVQPDVCVVCDPAKIDAKGCIGAPDLIVEVLSPGNTDREMNEKFEIYQENGVKEYWLVEPNDRIVLVYLLDETGKYIGLKPFTESETLTSQSLGSFQLLVRDIFDV</sequence>
<dbReference type="GO" id="GO:0004519">
    <property type="term" value="F:endonuclease activity"/>
    <property type="evidence" value="ECO:0007669"/>
    <property type="project" value="UniProtKB-KW"/>
</dbReference>
<dbReference type="Gene3D" id="3.90.1570.10">
    <property type="entry name" value="tt1808, chain A"/>
    <property type="match status" value="1"/>
</dbReference>
<keyword evidence="2" id="KW-0378">Hydrolase</keyword>
<dbReference type="OrthoDB" id="9808428at2"/>
<keyword evidence="2" id="KW-0540">Nuclease</keyword>
<reference evidence="2 3" key="1">
    <citation type="submission" date="2018-03" db="EMBL/GenBank/DDBJ databases">
        <title>Genomic Encyclopedia of Archaeal and Bacterial Type Strains, Phase II (KMG-II): from individual species to whole genera.</title>
        <authorList>
            <person name="Goeker M."/>
        </authorList>
    </citation>
    <scope>NUCLEOTIDE SEQUENCE [LARGE SCALE GENOMIC DNA]</scope>
    <source>
        <strain evidence="2 3">DSM 29057</strain>
    </source>
</reference>
<evidence type="ECO:0000259" key="1">
    <source>
        <dbReference type="Pfam" id="PF05685"/>
    </source>
</evidence>
<dbReference type="EMBL" id="PYAS01000002">
    <property type="protein sequence ID" value="PSL32808.1"/>
    <property type="molecule type" value="Genomic_DNA"/>
</dbReference>
<name>A0A2P8GFR2_9BACT</name>
<feature type="domain" description="Putative restriction endonuclease" evidence="1">
    <location>
        <begin position="18"/>
        <end position="190"/>
    </location>
</feature>
<dbReference type="Pfam" id="PF05685">
    <property type="entry name" value="Uma2"/>
    <property type="match status" value="1"/>
</dbReference>
<dbReference type="AlphaFoldDB" id="A0A2P8GFR2"/>
<dbReference type="PANTHER" id="PTHR36558">
    <property type="entry name" value="GLR1098 PROTEIN"/>
    <property type="match status" value="1"/>
</dbReference>
<evidence type="ECO:0000313" key="2">
    <source>
        <dbReference type="EMBL" id="PSL32808.1"/>
    </source>
</evidence>
<proteinExistence type="predicted"/>
<evidence type="ECO:0000313" key="3">
    <source>
        <dbReference type="Proteomes" id="UP000241964"/>
    </source>
</evidence>
<protein>
    <submittedName>
        <fullName evidence="2">Uma2 family endonuclease</fullName>
    </submittedName>
</protein>
<dbReference type="InterPro" id="IPR011335">
    <property type="entry name" value="Restrct_endonuc-II-like"/>
</dbReference>
<accession>A0A2P8GFR2</accession>
<gene>
    <name evidence="2" type="ORF">CLV60_102527</name>
</gene>
<dbReference type="PANTHER" id="PTHR36558:SF1">
    <property type="entry name" value="RESTRICTION ENDONUCLEASE DOMAIN-CONTAINING PROTEIN-RELATED"/>
    <property type="match status" value="1"/>
</dbReference>
<dbReference type="InterPro" id="IPR008538">
    <property type="entry name" value="Uma2"/>
</dbReference>
<keyword evidence="3" id="KW-1185">Reference proteome</keyword>
<organism evidence="2 3">
    <name type="scientific">Dyadobacter jiangsuensis</name>
    <dbReference type="NCBI Taxonomy" id="1591085"/>
    <lineage>
        <taxon>Bacteria</taxon>
        <taxon>Pseudomonadati</taxon>
        <taxon>Bacteroidota</taxon>
        <taxon>Cytophagia</taxon>
        <taxon>Cytophagales</taxon>
        <taxon>Spirosomataceae</taxon>
        <taxon>Dyadobacter</taxon>
    </lineage>
</organism>
<keyword evidence="2" id="KW-0255">Endonuclease</keyword>
<dbReference type="Proteomes" id="UP000241964">
    <property type="component" value="Unassembled WGS sequence"/>
</dbReference>
<dbReference type="InterPro" id="IPR012296">
    <property type="entry name" value="Nuclease_put_TT1808"/>
</dbReference>
<comment type="caution">
    <text evidence="2">The sequence shown here is derived from an EMBL/GenBank/DDBJ whole genome shotgun (WGS) entry which is preliminary data.</text>
</comment>
<dbReference type="CDD" id="cd06260">
    <property type="entry name" value="DUF820-like"/>
    <property type="match status" value="1"/>
</dbReference>
<dbReference type="RefSeq" id="WP_106594394.1">
    <property type="nucleotide sequence ID" value="NZ_PYAS01000002.1"/>
</dbReference>